<dbReference type="EMBL" id="KC292025">
    <property type="protein sequence ID" value="AGM11330.1"/>
    <property type="molecule type" value="Genomic_DNA"/>
</dbReference>
<feature type="region of interest" description="Disordered" evidence="1">
    <location>
        <begin position="1"/>
        <end position="53"/>
    </location>
</feature>
<evidence type="ECO:0000313" key="3">
    <source>
        <dbReference type="Proteomes" id="UP000203449"/>
    </source>
</evidence>
<evidence type="ECO:0000256" key="1">
    <source>
        <dbReference type="SAM" id="MobiDB-lite"/>
    </source>
</evidence>
<dbReference type="GeneID" id="16194195"/>
<accession>R4T8V4</accession>
<proteinExistence type="predicted"/>
<organism evidence="2 3">
    <name type="scientific">Haloarcula hispanica tailed virus 1</name>
    <dbReference type="NCBI Taxonomy" id="1273750"/>
    <lineage>
        <taxon>Viruses</taxon>
        <taxon>Duplodnaviria</taxon>
        <taxon>Heunggongvirae</taxon>
        <taxon>Uroviricota</taxon>
        <taxon>Caudoviricetes</taxon>
        <taxon>Madisaviridae</taxon>
        <taxon>Clampvirus</taxon>
        <taxon>Clampvirus italiense</taxon>
        <taxon>Clampvirus HHTV1</taxon>
    </lineage>
</organism>
<dbReference type="KEGG" id="vg:16194195"/>
<keyword evidence="3" id="KW-1185">Reference proteome</keyword>
<name>R4T8V4_9CAUD</name>
<gene>
    <name evidence="2" type="primary">71</name>
    <name evidence="2" type="ORF">HHTV1_71</name>
</gene>
<dbReference type="Proteomes" id="UP000203449">
    <property type="component" value="Segment"/>
</dbReference>
<sequence length="53" mass="5470">MIDPLKHTTSTNDGTREGIVTSITRRTPTGISVGIPEGNGPAWGGPFSHVVGP</sequence>
<evidence type="ECO:0000313" key="2">
    <source>
        <dbReference type="EMBL" id="AGM11330.1"/>
    </source>
</evidence>
<feature type="compositionally biased region" description="Polar residues" evidence="1">
    <location>
        <begin position="21"/>
        <end position="30"/>
    </location>
</feature>
<protein>
    <submittedName>
        <fullName evidence="2">Uncharacterized protein</fullName>
    </submittedName>
</protein>
<dbReference type="RefSeq" id="YP_008058761.1">
    <property type="nucleotide sequence ID" value="NC_021322.1"/>
</dbReference>
<reference evidence="2 3" key="1">
    <citation type="submission" date="2012-12" db="EMBL/GenBank/DDBJ databases">
        <authorList>
            <person name="Sencilo A."/>
            <person name="Jacobs-Sera D."/>
            <person name="Russell D.A."/>
            <person name="Ko C."/>
            <person name="Atanasova N."/>
            <person name="Osterlund E."/>
            <person name="Oksanen H.M."/>
            <person name="Bamford D.H."/>
            <person name="Hatfull G.F."/>
            <person name="Roine E."/>
            <person name="Hendrix R.W."/>
        </authorList>
    </citation>
    <scope>NUCLEOTIDE SEQUENCE [LARGE SCALE GENOMIC DNA]</scope>
</reference>